<evidence type="ECO:0000313" key="3">
    <source>
        <dbReference type="EMBL" id="SEG11502.1"/>
    </source>
</evidence>
<dbReference type="SUPFAM" id="SSF160719">
    <property type="entry name" value="gpW/gp25-like"/>
    <property type="match status" value="1"/>
</dbReference>
<reference evidence="3 4" key="1">
    <citation type="submission" date="2016-10" db="EMBL/GenBank/DDBJ databases">
        <authorList>
            <person name="Varghese N."/>
            <person name="Submissions S."/>
        </authorList>
    </citation>
    <scope>NUCLEOTIDE SEQUENCE [LARGE SCALE GENOMIC DNA]</scope>
    <source>
        <strain evidence="3 4">CECT 8317</strain>
    </source>
</reference>
<gene>
    <name evidence="3" type="ORF">SAMN05216586_103252</name>
</gene>
<dbReference type="RefSeq" id="WP_235005750.1">
    <property type="nucleotide sequence ID" value="NZ_FNVE01000003.1"/>
</dbReference>
<organism evidence="3 4">
    <name type="scientific">Halopseudomonas aestusnigri</name>
    <dbReference type="NCBI Taxonomy" id="857252"/>
    <lineage>
        <taxon>Bacteria</taxon>
        <taxon>Pseudomonadati</taxon>
        <taxon>Pseudomonadota</taxon>
        <taxon>Gammaproteobacteria</taxon>
        <taxon>Pseudomonadales</taxon>
        <taxon>Pseudomonadaceae</taxon>
        <taxon>Halopseudomonas</taxon>
    </lineage>
</organism>
<sequence length="146" mass="16195">MMTRPGYGSLLERLSGSDRSRSGLPGAEAASASVMAQLARMLSTRAGSVQMLPDYGLPELNDMRLTLHDTRQQARAAIERFISRYEPRLREVRVSCQHDASDPLRLAFIINARLNLPELRQPVTFSVQLDGQGKAAVTLQRDDSDI</sequence>
<feature type="domain" description="IraD/Gp25-like" evidence="2">
    <location>
        <begin position="31"/>
        <end position="115"/>
    </location>
</feature>
<protein>
    <submittedName>
        <fullName evidence="3">Type VI secretion system protein</fullName>
    </submittedName>
</protein>
<dbReference type="AlphaFoldDB" id="A0AAQ1G6G3"/>
<comment type="caution">
    <text evidence="3">The sequence shown here is derived from an EMBL/GenBank/DDBJ whole genome shotgun (WGS) entry which is preliminary data.</text>
</comment>
<feature type="region of interest" description="Disordered" evidence="1">
    <location>
        <begin position="1"/>
        <end position="26"/>
    </location>
</feature>
<keyword evidence="4" id="KW-1185">Reference proteome</keyword>
<dbReference type="InterPro" id="IPR017737">
    <property type="entry name" value="TssE1-like"/>
</dbReference>
<dbReference type="Pfam" id="PF04965">
    <property type="entry name" value="GPW_gp25"/>
    <property type="match status" value="1"/>
</dbReference>
<dbReference type="EMBL" id="FNVE01000003">
    <property type="protein sequence ID" value="SEG11502.1"/>
    <property type="molecule type" value="Genomic_DNA"/>
</dbReference>
<dbReference type="NCBIfam" id="TIGR03357">
    <property type="entry name" value="VI_zyme"/>
    <property type="match status" value="1"/>
</dbReference>
<name>A0AAQ1G6G3_9GAMM</name>
<accession>A0AAQ1G6G3</accession>
<dbReference type="Proteomes" id="UP000243518">
    <property type="component" value="Unassembled WGS sequence"/>
</dbReference>
<dbReference type="PANTHER" id="PTHR38595:SF2">
    <property type="entry name" value="TYPE VI SECRETION SYSTEM BASEPLATE SUBUNIT TSSE"/>
    <property type="match status" value="1"/>
</dbReference>
<dbReference type="InterPro" id="IPR007048">
    <property type="entry name" value="IraD/Gp25-like"/>
</dbReference>
<evidence type="ECO:0000313" key="4">
    <source>
        <dbReference type="Proteomes" id="UP000243518"/>
    </source>
</evidence>
<dbReference type="Gene3D" id="3.10.450.40">
    <property type="match status" value="1"/>
</dbReference>
<dbReference type="InterPro" id="IPR053176">
    <property type="entry name" value="T6SS_TssE1-like"/>
</dbReference>
<dbReference type="PANTHER" id="PTHR38595">
    <property type="entry name" value="CYTOPLASMIC PROTEIN-RELATED"/>
    <property type="match status" value="1"/>
</dbReference>
<proteinExistence type="predicted"/>
<evidence type="ECO:0000259" key="2">
    <source>
        <dbReference type="Pfam" id="PF04965"/>
    </source>
</evidence>
<evidence type="ECO:0000256" key="1">
    <source>
        <dbReference type="SAM" id="MobiDB-lite"/>
    </source>
</evidence>